<sequence>MIRVLLVDDHIVVRTGLELLLHEKNGISIVGVAADGDEAIQKAKELTPDIVLMDLSMPKGKDGITATRILKEYLPETRILILTMHDSDEYLFRAIQAGASGYILKSAPHEELLTAIQLIYTGNAYLTPAATKRLMNEYLVKMQQEGHTSSYEILSEREKEILVWIARGYSNKDIAEQLVISVKTVETHKSNLMEKIGLRSRPDIVRYALQKGLLDFE</sequence>
<dbReference type="SUPFAM" id="SSF52172">
    <property type="entry name" value="CheY-like"/>
    <property type="match status" value="1"/>
</dbReference>
<evidence type="ECO:0000259" key="7">
    <source>
        <dbReference type="PROSITE" id="PS50043"/>
    </source>
</evidence>
<dbReference type="Pfam" id="PF00196">
    <property type="entry name" value="GerE"/>
    <property type="match status" value="1"/>
</dbReference>
<evidence type="ECO:0000256" key="5">
    <source>
        <dbReference type="ARBA" id="ARBA00023163"/>
    </source>
</evidence>
<dbReference type="OrthoDB" id="9780153at2"/>
<dbReference type="PANTHER" id="PTHR43214:SF37">
    <property type="entry name" value="TRANSCRIPTIONAL REGULATORY PROTEIN YDFI"/>
    <property type="match status" value="1"/>
</dbReference>
<name>A0A8J3AVL0_9BACI</name>
<feature type="domain" description="Response regulatory" evidence="8">
    <location>
        <begin position="3"/>
        <end position="120"/>
    </location>
</feature>
<accession>A0A8J3AVL0</accession>
<gene>
    <name evidence="9" type="primary">nreC</name>
    <name evidence="9" type="ORF">GCM10007380_39190</name>
</gene>
<evidence type="ECO:0000259" key="8">
    <source>
        <dbReference type="PROSITE" id="PS50110"/>
    </source>
</evidence>
<evidence type="ECO:0000256" key="4">
    <source>
        <dbReference type="ARBA" id="ARBA00023125"/>
    </source>
</evidence>
<feature type="domain" description="HTH luxR-type" evidence="7">
    <location>
        <begin position="147"/>
        <end position="212"/>
    </location>
</feature>
<dbReference type="GO" id="GO:0005737">
    <property type="term" value="C:cytoplasm"/>
    <property type="evidence" value="ECO:0007669"/>
    <property type="project" value="UniProtKB-SubCell"/>
</dbReference>
<dbReference type="PANTHER" id="PTHR43214">
    <property type="entry name" value="TWO-COMPONENT RESPONSE REGULATOR"/>
    <property type="match status" value="1"/>
</dbReference>
<dbReference type="PROSITE" id="PS50043">
    <property type="entry name" value="HTH_LUXR_2"/>
    <property type="match status" value="1"/>
</dbReference>
<dbReference type="SUPFAM" id="SSF46894">
    <property type="entry name" value="C-terminal effector domain of the bipartite response regulators"/>
    <property type="match status" value="1"/>
</dbReference>
<organism evidence="9 10">
    <name type="scientific">Gottfriedia solisilvae</name>
    <dbReference type="NCBI Taxonomy" id="1516104"/>
    <lineage>
        <taxon>Bacteria</taxon>
        <taxon>Bacillati</taxon>
        <taxon>Bacillota</taxon>
        <taxon>Bacilli</taxon>
        <taxon>Bacillales</taxon>
        <taxon>Bacillaceae</taxon>
        <taxon>Gottfriedia</taxon>
    </lineage>
</organism>
<dbReference type="CDD" id="cd06170">
    <property type="entry name" value="LuxR_C_like"/>
    <property type="match status" value="1"/>
</dbReference>
<keyword evidence="4" id="KW-0238">DNA-binding</keyword>
<dbReference type="PROSITE" id="PS50110">
    <property type="entry name" value="RESPONSE_REGULATORY"/>
    <property type="match status" value="1"/>
</dbReference>
<dbReference type="InterPro" id="IPR039420">
    <property type="entry name" value="WalR-like"/>
</dbReference>
<evidence type="ECO:0000256" key="3">
    <source>
        <dbReference type="ARBA" id="ARBA00023015"/>
    </source>
</evidence>
<proteinExistence type="predicted"/>
<comment type="caution">
    <text evidence="9">The sequence shown here is derived from an EMBL/GenBank/DDBJ whole genome shotgun (WGS) entry which is preliminary data.</text>
</comment>
<reference evidence="10" key="1">
    <citation type="journal article" date="2019" name="Int. J. Syst. Evol. Microbiol.">
        <title>The Global Catalogue of Microorganisms (GCM) 10K type strain sequencing project: providing services to taxonomists for standard genome sequencing and annotation.</title>
        <authorList>
            <consortium name="The Broad Institute Genomics Platform"/>
            <consortium name="The Broad Institute Genome Sequencing Center for Infectious Disease"/>
            <person name="Wu L."/>
            <person name="Ma J."/>
        </authorList>
    </citation>
    <scope>NUCLEOTIDE SEQUENCE [LARGE SCALE GENOMIC DNA]</scope>
    <source>
        <strain evidence="10">CGMCC 1.14993</strain>
    </source>
</reference>
<dbReference type="CDD" id="cd17535">
    <property type="entry name" value="REC_NarL-like"/>
    <property type="match status" value="1"/>
</dbReference>
<dbReference type="Gene3D" id="3.40.50.2300">
    <property type="match status" value="1"/>
</dbReference>
<evidence type="ECO:0000256" key="2">
    <source>
        <dbReference type="ARBA" id="ARBA00022553"/>
    </source>
</evidence>
<dbReference type="Pfam" id="PF00072">
    <property type="entry name" value="Response_reg"/>
    <property type="match status" value="1"/>
</dbReference>
<keyword evidence="2 6" id="KW-0597">Phosphoprotein</keyword>
<evidence type="ECO:0000256" key="6">
    <source>
        <dbReference type="PROSITE-ProRule" id="PRU00169"/>
    </source>
</evidence>
<dbReference type="PRINTS" id="PR00038">
    <property type="entry name" value="HTHLUXR"/>
</dbReference>
<dbReference type="GO" id="GO:0003677">
    <property type="term" value="F:DNA binding"/>
    <property type="evidence" value="ECO:0007669"/>
    <property type="project" value="UniProtKB-KW"/>
</dbReference>
<dbReference type="Proteomes" id="UP000626244">
    <property type="component" value="Unassembled WGS sequence"/>
</dbReference>
<dbReference type="InterPro" id="IPR000792">
    <property type="entry name" value="Tscrpt_reg_LuxR_C"/>
</dbReference>
<evidence type="ECO:0000313" key="9">
    <source>
        <dbReference type="EMBL" id="GGI17687.1"/>
    </source>
</evidence>
<dbReference type="AlphaFoldDB" id="A0A8J3AVL0"/>
<dbReference type="GO" id="GO:0006355">
    <property type="term" value="P:regulation of DNA-templated transcription"/>
    <property type="evidence" value="ECO:0007669"/>
    <property type="project" value="InterPro"/>
</dbReference>
<protein>
    <submittedName>
        <fullName evidence="9">Oxygen regulatory protein NreC</fullName>
    </submittedName>
</protein>
<dbReference type="SMART" id="SM00421">
    <property type="entry name" value="HTH_LUXR"/>
    <property type="match status" value="1"/>
</dbReference>
<evidence type="ECO:0000256" key="1">
    <source>
        <dbReference type="ARBA" id="ARBA00004496"/>
    </source>
</evidence>
<dbReference type="PROSITE" id="PS00622">
    <property type="entry name" value="HTH_LUXR_1"/>
    <property type="match status" value="1"/>
</dbReference>
<keyword evidence="3" id="KW-0805">Transcription regulation</keyword>
<comment type="subcellular location">
    <subcellularLocation>
        <location evidence="1">Cytoplasm</location>
    </subcellularLocation>
</comment>
<dbReference type="InterPro" id="IPR011006">
    <property type="entry name" value="CheY-like_superfamily"/>
</dbReference>
<dbReference type="InterPro" id="IPR016032">
    <property type="entry name" value="Sig_transdc_resp-reg_C-effctor"/>
</dbReference>
<keyword evidence="5" id="KW-0804">Transcription</keyword>
<feature type="modified residue" description="4-aspartylphosphate" evidence="6">
    <location>
        <position position="54"/>
    </location>
</feature>
<keyword evidence="10" id="KW-1185">Reference proteome</keyword>
<dbReference type="GO" id="GO:0000160">
    <property type="term" value="P:phosphorelay signal transduction system"/>
    <property type="evidence" value="ECO:0007669"/>
    <property type="project" value="InterPro"/>
</dbReference>
<dbReference type="SMART" id="SM00448">
    <property type="entry name" value="REC"/>
    <property type="match status" value="1"/>
</dbReference>
<dbReference type="InterPro" id="IPR001789">
    <property type="entry name" value="Sig_transdc_resp-reg_receiver"/>
</dbReference>
<dbReference type="EMBL" id="BMHB01000003">
    <property type="protein sequence ID" value="GGI17687.1"/>
    <property type="molecule type" value="Genomic_DNA"/>
</dbReference>
<evidence type="ECO:0000313" key="10">
    <source>
        <dbReference type="Proteomes" id="UP000626244"/>
    </source>
</evidence>
<dbReference type="RefSeq" id="WP_088001844.1">
    <property type="nucleotide sequence ID" value="NZ_BMHB01000003.1"/>
</dbReference>
<dbReference type="InterPro" id="IPR058245">
    <property type="entry name" value="NreC/VraR/RcsB-like_REC"/>
</dbReference>